<dbReference type="HOGENOM" id="CLU_1496363_0_0_1"/>
<organism evidence="3">
    <name type="scientific">Grosmannia clavigera (strain kw1407 / UAMH 11150)</name>
    <name type="common">Blue stain fungus</name>
    <name type="synonym">Graphiocladiella clavigera</name>
    <dbReference type="NCBI Taxonomy" id="655863"/>
    <lineage>
        <taxon>Eukaryota</taxon>
        <taxon>Fungi</taxon>
        <taxon>Dikarya</taxon>
        <taxon>Ascomycota</taxon>
        <taxon>Pezizomycotina</taxon>
        <taxon>Sordariomycetes</taxon>
        <taxon>Sordariomycetidae</taxon>
        <taxon>Ophiostomatales</taxon>
        <taxon>Ophiostomataceae</taxon>
        <taxon>Leptographium</taxon>
    </lineage>
</organism>
<evidence type="ECO:0000313" key="2">
    <source>
        <dbReference type="EMBL" id="EFW99021.1"/>
    </source>
</evidence>
<gene>
    <name evidence="2" type="ORF">CMQ_4873</name>
</gene>
<feature type="compositionally biased region" description="Low complexity" evidence="1">
    <location>
        <begin position="20"/>
        <end position="29"/>
    </location>
</feature>
<protein>
    <submittedName>
        <fullName evidence="2">Uncharacterized protein</fullName>
    </submittedName>
</protein>
<keyword evidence="3" id="KW-1185">Reference proteome</keyword>
<dbReference type="GeneID" id="25978132"/>
<dbReference type="EMBL" id="GL630006">
    <property type="protein sequence ID" value="EFW99021.1"/>
    <property type="molecule type" value="Genomic_DNA"/>
</dbReference>
<feature type="region of interest" description="Disordered" evidence="1">
    <location>
        <begin position="1"/>
        <end position="150"/>
    </location>
</feature>
<evidence type="ECO:0000256" key="1">
    <source>
        <dbReference type="SAM" id="MobiDB-lite"/>
    </source>
</evidence>
<evidence type="ECO:0000313" key="3">
    <source>
        <dbReference type="Proteomes" id="UP000007796"/>
    </source>
</evidence>
<name>F0XTR0_GROCL</name>
<dbReference type="RefSeq" id="XP_014168504.1">
    <property type="nucleotide sequence ID" value="XM_014313029.1"/>
</dbReference>
<reference evidence="2 3" key="1">
    <citation type="journal article" date="2011" name="Proc. Natl. Acad. Sci. U.S.A.">
        <title>Genome and transcriptome analyses of the mountain pine beetle-fungal symbiont Grosmannia clavigera, a lodgepole pine pathogen.</title>
        <authorList>
            <person name="DiGuistini S."/>
            <person name="Wang Y."/>
            <person name="Liao N.Y."/>
            <person name="Taylor G."/>
            <person name="Tanguay P."/>
            <person name="Feau N."/>
            <person name="Henrissat B."/>
            <person name="Chan S.K."/>
            <person name="Hesse-Orce U."/>
            <person name="Alamouti S.M."/>
            <person name="Tsui C.K.M."/>
            <person name="Docking R.T."/>
            <person name="Levasseur A."/>
            <person name="Haridas S."/>
            <person name="Robertson G."/>
            <person name="Birol I."/>
            <person name="Holt R.A."/>
            <person name="Marra M.A."/>
            <person name="Hamelin R.C."/>
            <person name="Hirst M."/>
            <person name="Jones S.J.M."/>
            <person name="Bohlmann J."/>
            <person name="Breuil C."/>
        </authorList>
    </citation>
    <scope>NUCLEOTIDE SEQUENCE [LARGE SCALE GENOMIC DNA]</scope>
    <source>
        <strain evidence="3">kw1407 / UAMH 11150</strain>
    </source>
</reference>
<dbReference type="AlphaFoldDB" id="F0XTR0"/>
<accession>F0XTR0</accession>
<proteinExistence type="predicted"/>
<dbReference type="Proteomes" id="UP000007796">
    <property type="component" value="Unassembled WGS sequence"/>
</dbReference>
<dbReference type="InParanoid" id="F0XTR0"/>
<sequence>MAVLTRAASKTSGGQSKPARMQTQIQIQMPPRPPRRQDNARRSIRSRCPTPYPQDVPPVQASIETDVDDEEKQQATTAMLANRHDASRAKSKSMPADENVTMAPTHRRSRRSCRSHDGHDGLNKNAALTRRRSKVARRTQPESQEWQDKTVLRSRGAALFARPGLLPGSVVGGPVLRASV</sequence>